<reference evidence="2" key="1">
    <citation type="submission" date="2023-07" db="EMBL/GenBank/DDBJ databases">
        <authorList>
            <person name="Kim M.K."/>
        </authorList>
    </citation>
    <scope>NUCLEOTIDE SEQUENCE</scope>
    <source>
        <strain evidence="2">ASUV-10-1</strain>
    </source>
</reference>
<dbReference type="InterPro" id="IPR025668">
    <property type="entry name" value="Tnp_DDE_dom"/>
</dbReference>
<sequence>MREQTVAMYCFLDDLLTLTRPVRPLPADARRRLSDAQVLTTALVAARFFGGNLTLGRHYMEQHWGQNRLEKSGFTRRLHALTDTLLALFATCGQVLKELHTDARYVIDSFPVAVCQNIRIPRCKLLTGNAYRGRSASKRQWFYGFKVQVITTSDGVPVEFYVHAGSEADITGLRAMPADLPAGSVLYADAAYTDYALEDVFAEATGGHQYTARRKNSKRPHSPAQAFLLQHFRKGVETAFSQLTARFPKHIHAVTAAGFVLKLALFIFVHTLDQAGC</sequence>
<evidence type="ECO:0000313" key="2">
    <source>
        <dbReference type="EMBL" id="MDO7874346.1"/>
    </source>
</evidence>
<proteinExistence type="predicted"/>
<evidence type="ECO:0000259" key="1">
    <source>
        <dbReference type="Pfam" id="PF13612"/>
    </source>
</evidence>
<organism evidence="2 3">
    <name type="scientific">Hymenobacter aranciens</name>
    <dbReference type="NCBI Taxonomy" id="3063996"/>
    <lineage>
        <taxon>Bacteria</taxon>
        <taxon>Pseudomonadati</taxon>
        <taxon>Bacteroidota</taxon>
        <taxon>Cytophagia</taxon>
        <taxon>Cytophagales</taxon>
        <taxon>Hymenobacteraceae</taxon>
        <taxon>Hymenobacter</taxon>
    </lineage>
</organism>
<dbReference type="NCBIfam" id="NF033520">
    <property type="entry name" value="transpos_IS982"/>
    <property type="match status" value="1"/>
</dbReference>
<keyword evidence="3" id="KW-1185">Reference proteome</keyword>
<evidence type="ECO:0000313" key="3">
    <source>
        <dbReference type="Proteomes" id="UP001176429"/>
    </source>
</evidence>
<protein>
    <submittedName>
        <fullName evidence="2">IS982 family transposase</fullName>
    </submittedName>
</protein>
<accession>A0ABT9BCB9</accession>
<feature type="domain" description="Transposase DDE" evidence="1">
    <location>
        <begin position="105"/>
        <end position="244"/>
    </location>
</feature>
<dbReference type="Pfam" id="PF13612">
    <property type="entry name" value="DDE_Tnp_1_3"/>
    <property type="match status" value="1"/>
</dbReference>
<dbReference type="RefSeq" id="WP_305005659.1">
    <property type="nucleotide sequence ID" value="NZ_JAUQSY010000003.1"/>
</dbReference>
<dbReference type="Proteomes" id="UP001176429">
    <property type="component" value="Unassembled WGS sequence"/>
</dbReference>
<gene>
    <name evidence="2" type="ORF">Q5H93_06350</name>
</gene>
<dbReference type="EMBL" id="JAUQSY010000003">
    <property type="protein sequence ID" value="MDO7874346.1"/>
    <property type="molecule type" value="Genomic_DNA"/>
</dbReference>
<name>A0ABT9BCB9_9BACT</name>
<comment type="caution">
    <text evidence="2">The sequence shown here is derived from an EMBL/GenBank/DDBJ whole genome shotgun (WGS) entry which is preliminary data.</text>
</comment>